<evidence type="ECO:0000256" key="3">
    <source>
        <dbReference type="ARBA" id="ARBA00005229"/>
    </source>
</evidence>
<proteinExistence type="inferred from homology"/>
<dbReference type="CDD" id="cd11693">
    <property type="entry name" value="HRI1_C_like"/>
    <property type="match status" value="1"/>
</dbReference>
<dbReference type="InterPro" id="IPR038744">
    <property type="entry name" value="Hri1_N"/>
</dbReference>
<dbReference type="GO" id="GO:0005634">
    <property type="term" value="C:nucleus"/>
    <property type="evidence" value="ECO:0007669"/>
    <property type="project" value="UniProtKB-SubCell"/>
</dbReference>
<dbReference type="InterPro" id="IPR043047">
    <property type="entry name" value="Hri1_N_sf"/>
</dbReference>
<dbReference type="Proteomes" id="UP000809789">
    <property type="component" value="Unassembled WGS sequence"/>
</dbReference>
<name>A0A8K0PEN9_9PEZI</name>
<dbReference type="Gene3D" id="2.40.128.320">
    <property type="entry name" value="Protein HRI1, N-terminal domain"/>
    <property type="match status" value="1"/>
</dbReference>
<comment type="subcellular location">
    <subcellularLocation>
        <location evidence="2">Cytoplasm</location>
    </subcellularLocation>
    <subcellularLocation>
        <location evidence="1">Nucleus</location>
    </subcellularLocation>
</comment>
<reference evidence="8" key="1">
    <citation type="submission" date="2021-07" db="EMBL/GenBank/DDBJ databases">
        <title>Elsinoe batatas strain:CRI-CJ2 Genome sequencing and assembly.</title>
        <authorList>
            <person name="Huang L."/>
        </authorList>
    </citation>
    <scope>NUCLEOTIDE SEQUENCE</scope>
    <source>
        <strain evidence="8">CRI-CJ2</strain>
    </source>
</reference>
<feature type="region of interest" description="Disordered" evidence="7">
    <location>
        <begin position="121"/>
        <end position="146"/>
    </location>
</feature>
<accession>A0A8K0PEN9</accession>
<keyword evidence="5" id="KW-0963">Cytoplasm</keyword>
<evidence type="ECO:0000256" key="5">
    <source>
        <dbReference type="ARBA" id="ARBA00022490"/>
    </source>
</evidence>
<dbReference type="GO" id="GO:0005737">
    <property type="term" value="C:cytoplasm"/>
    <property type="evidence" value="ECO:0007669"/>
    <property type="project" value="UniProtKB-SubCell"/>
</dbReference>
<organism evidence="8 9">
    <name type="scientific">Elsinoe batatas</name>
    <dbReference type="NCBI Taxonomy" id="2601811"/>
    <lineage>
        <taxon>Eukaryota</taxon>
        <taxon>Fungi</taxon>
        <taxon>Dikarya</taxon>
        <taxon>Ascomycota</taxon>
        <taxon>Pezizomycotina</taxon>
        <taxon>Dothideomycetes</taxon>
        <taxon>Dothideomycetidae</taxon>
        <taxon>Myriangiales</taxon>
        <taxon>Elsinoaceae</taxon>
        <taxon>Elsinoe</taxon>
    </lineage>
</organism>
<comment type="similarity">
    <text evidence="3">Belongs to the HRI1 family.</text>
</comment>
<evidence type="ECO:0000313" key="9">
    <source>
        <dbReference type="Proteomes" id="UP000809789"/>
    </source>
</evidence>
<sequence>MAETESPPSEPFISHRDYLHWSSDPTASEPTSTLVLTTRTRRFIDIRIHKPRPGEPDLPNEGGPLSRLKWSFAGRSHTSLRPATPSSPLPTSFILHCTWHHWIDSHAPAYRDTDVSDSGDLFPQPDGRTLEKGTMRNPATGREEGYEEMWRDEDVTCIGKEGGRKAVVLELSERDEEGREWARGMVVRVGRWVQGMVKVVIRGEGEVGKEATEVSCERWEWMERQGWERKVKVGRLWLPCCVAWEEGVEVGKEVRFGEWRWVVKEVDVW</sequence>
<evidence type="ECO:0000256" key="7">
    <source>
        <dbReference type="SAM" id="MobiDB-lite"/>
    </source>
</evidence>
<dbReference type="OrthoDB" id="4045395at2759"/>
<dbReference type="CDD" id="cd11692">
    <property type="entry name" value="HRI1_N_like"/>
    <property type="match status" value="1"/>
</dbReference>
<protein>
    <recommendedName>
        <fullName evidence="4">Protein HRI1</fullName>
    </recommendedName>
</protein>
<dbReference type="EMBL" id="JAESVG020000006">
    <property type="protein sequence ID" value="KAG8626956.1"/>
    <property type="molecule type" value="Genomic_DNA"/>
</dbReference>
<evidence type="ECO:0000256" key="2">
    <source>
        <dbReference type="ARBA" id="ARBA00004496"/>
    </source>
</evidence>
<dbReference type="AlphaFoldDB" id="A0A8K0PEN9"/>
<evidence type="ECO:0000256" key="6">
    <source>
        <dbReference type="ARBA" id="ARBA00023242"/>
    </source>
</evidence>
<dbReference type="InterPro" id="IPR031818">
    <property type="entry name" value="Hri1"/>
</dbReference>
<evidence type="ECO:0000313" key="8">
    <source>
        <dbReference type="EMBL" id="KAG8626956.1"/>
    </source>
</evidence>
<keyword evidence="6" id="KW-0539">Nucleus</keyword>
<comment type="caution">
    <text evidence="8">The sequence shown here is derived from an EMBL/GenBank/DDBJ whole genome shotgun (WGS) entry which is preliminary data.</text>
</comment>
<evidence type="ECO:0000256" key="4">
    <source>
        <dbReference type="ARBA" id="ARBA00017063"/>
    </source>
</evidence>
<gene>
    <name evidence="8" type="ORF">KVT40_005901</name>
</gene>
<evidence type="ECO:0000256" key="1">
    <source>
        <dbReference type="ARBA" id="ARBA00004123"/>
    </source>
</evidence>
<dbReference type="Pfam" id="PF16815">
    <property type="entry name" value="HRI1"/>
    <property type="match status" value="1"/>
</dbReference>
<keyword evidence="9" id="KW-1185">Reference proteome</keyword>